<protein>
    <recommendedName>
        <fullName evidence="3">Lipoprotein</fullName>
    </recommendedName>
</protein>
<dbReference type="RefSeq" id="WP_035684029.1">
    <property type="nucleotide sequence ID" value="NZ_JPRL01000001.1"/>
</dbReference>
<name>A0A085ZNL5_9FLAO</name>
<reference evidence="1 2" key="1">
    <citation type="submission" date="2014-07" db="EMBL/GenBank/DDBJ databases">
        <title>Genome of Flavobacterium reichenbachii LMG 25512.</title>
        <authorList>
            <person name="Stropko S.J."/>
            <person name="Pipes S.E."/>
            <person name="Newman J.D."/>
        </authorList>
    </citation>
    <scope>NUCLEOTIDE SEQUENCE [LARGE SCALE GENOMIC DNA]</scope>
    <source>
        <strain evidence="1 2">LMG 25512</strain>
    </source>
</reference>
<dbReference type="EMBL" id="JPRL01000001">
    <property type="protein sequence ID" value="KFF06029.1"/>
    <property type="molecule type" value="Genomic_DNA"/>
</dbReference>
<evidence type="ECO:0000313" key="1">
    <source>
        <dbReference type="EMBL" id="KFF06029.1"/>
    </source>
</evidence>
<dbReference type="STRING" id="362418.IW19_11065"/>
<sequence length="291" mass="33943">MKTILFSAMLIVLLLTSCLGRKTHRSSQPNSISWDYSSKNYFPAFNSAVKIIEKNESDEKKEEALSIIEGAYSKYLEEEETTLEYLLKTQNDRDYSRLNLENNATKNIYKRSLKLKEDYDYFQRQLKNIVPLHYAGRELVFSKKNYSELIGKTRDKYSDFLFRAAKSHTDGLVNSLSYDEKNGYQEAYDIYVMIQDFDNTYKKAEVIKLKDEAYKKGQSYIAIQINTTLKEYKDIEKNILAVLGLGRWITIGKDAKGKYDVNFTIDITDVNINKGDIQRTVYDKEKEIIIQ</sequence>
<evidence type="ECO:0008006" key="3">
    <source>
        <dbReference type="Google" id="ProtNLM"/>
    </source>
</evidence>
<dbReference type="OrthoDB" id="9967524at2"/>
<dbReference type="PROSITE" id="PS51257">
    <property type="entry name" value="PROKAR_LIPOPROTEIN"/>
    <property type="match status" value="1"/>
</dbReference>
<keyword evidence="2" id="KW-1185">Reference proteome</keyword>
<accession>A0A085ZNL5</accession>
<proteinExistence type="predicted"/>
<evidence type="ECO:0000313" key="2">
    <source>
        <dbReference type="Proteomes" id="UP000028715"/>
    </source>
</evidence>
<dbReference type="AlphaFoldDB" id="A0A085ZNL5"/>
<organism evidence="1 2">
    <name type="scientific">Flavobacterium reichenbachii</name>
    <dbReference type="NCBI Taxonomy" id="362418"/>
    <lineage>
        <taxon>Bacteria</taxon>
        <taxon>Pseudomonadati</taxon>
        <taxon>Bacteroidota</taxon>
        <taxon>Flavobacteriia</taxon>
        <taxon>Flavobacteriales</taxon>
        <taxon>Flavobacteriaceae</taxon>
        <taxon>Flavobacterium</taxon>
    </lineage>
</organism>
<comment type="caution">
    <text evidence="1">The sequence shown here is derived from an EMBL/GenBank/DDBJ whole genome shotgun (WGS) entry which is preliminary data.</text>
</comment>
<gene>
    <name evidence="1" type="ORF">IW19_11065</name>
</gene>
<dbReference type="Proteomes" id="UP000028715">
    <property type="component" value="Unassembled WGS sequence"/>
</dbReference>